<dbReference type="PIRSF" id="PIRSF001549">
    <property type="entry name" value="His-tRNA_synth"/>
    <property type="match status" value="1"/>
</dbReference>
<comment type="similarity">
    <text evidence="1">Belongs to the class-II aminoacyl-tRNA synthetase family.</text>
</comment>
<accession>A0A381SW64</accession>
<dbReference type="AlphaFoldDB" id="A0A381SW64"/>
<name>A0A381SW64_9ZZZZ</name>
<dbReference type="CDD" id="cd00773">
    <property type="entry name" value="HisRS-like_core"/>
    <property type="match status" value="1"/>
</dbReference>
<proteinExistence type="inferred from homology"/>
<keyword evidence="3" id="KW-0436">Ligase</keyword>
<evidence type="ECO:0000256" key="8">
    <source>
        <dbReference type="ARBA" id="ARBA00030619"/>
    </source>
</evidence>
<comment type="catalytic activity">
    <reaction evidence="9">
        <text>tRNA(His) + L-histidine + ATP = L-histidyl-tRNA(His) + AMP + diphosphate + H(+)</text>
        <dbReference type="Rhea" id="RHEA:17313"/>
        <dbReference type="Rhea" id="RHEA-COMP:9665"/>
        <dbReference type="Rhea" id="RHEA-COMP:9689"/>
        <dbReference type="ChEBI" id="CHEBI:15378"/>
        <dbReference type="ChEBI" id="CHEBI:30616"/>
        <dbReference type="ChEBI" id="CHEBI:33019"/>
        <dbReference type="ChEBI" id="CHEBI:57595"/>
        <dbReference type="ChEBI" id="CHEBI:78442"/>
        <dbReference type="ChEBI" id="CHEBI:78527"/>
        <dbReference type="ChEBI" id="CHEBI:456215"/>
        <dbReference type="EC" id="6.1.1.21"/>
    </reaction>
</comment>
<keyword evidence="4" id="KW-0547">Nucleotide-binding</keyword>
<dbReference type="PANTHER" id="PTHR43707">
    <property type="entry name" value="HISTIDYL-TRNA SYNTHETASE"/>
    <property type="match status" value="1"/>
</dbReference>
<dbReference type="GO" id="GO:0004821">
    <property type="term" value="F:histidine-tRNA ligase activity"/>
    <property type="evidence" value="ECO:0007669"/>
    <property type="project" value="UniProtKB-EC"/>
</dbReference>
<protein>
    <recommendedName>
        <fullName evidence="2">histidine--tRNA ligase</fullName>
        <ecNumber evidence="2">6.1.1.21</ecNumber>
    </recommendedName>
    <alternativeName>
        <fullName evidence="8">Histidyl-tRNA synthetase</fullName>
    </alternativeName>
</protein>
<dbReference type="GO" id="GO:0005524">
    <property type="term" value="F:ATP binding"/>
    <property type="evidence" value="ECO:0007669"/>
    <property type="project" value="UniProtKB-KW"/>
</dbReference>
<dbReference type="SUPFAM" id="SSF52954">
    <property type="entry name" value="Class II aaRS ABD-related"/>
    <property type="match status" value="1"/>
</dbReference>
<dbReference type="Pfam" id="PF03129">
    <property type="entry name" value="HGTP_anticodon"/>
    <property type="match status" value="1"/>
</dbReference>
<dbReference type="InterPro" id="IPR004154">
    <property type="entry name" value="Anticodon-bd"/>
</dbReference>
<dbReference type="GO" id="GO:0006427">
    <property type="term" value="P:histidyl-tRNA aminoacylation"/>
    <property type="evidence" value="ECO:0007669"/>
    <property type="project" value="InterPro"/>
</dbReference>
<evidence type="ECO:0000313" key="11">
    <source>
        <dbReference type="EMBL" id="SVA07699.1"/>
    </source>
</evidence>
<evidence type="ECO:0000259" key="10">
    <source>
        <dbReference type="PROSITE" id="PS50862"/>
    </source>
</evidence>
<dbReference type="HAMAP" id="MF_00127">
    <property type="entry name" value="His_tRNA_synth"/>
    <property type="match status" value="1"/>
</dbReference>
<evidence type="ECO:0000256" key="9">
    <source>
        <dbReference type="ARBA" id="ARBA00047639"/>
    </source>
</evidence>
<dbReference type="InterPro" id="IPR045864">
    <property type="entry name" value="aa-tRNA-synth_II/BPL/LPL"/>
</dbReference>
<dbReference type="InterPro" id="IPR004516">
    <property type="entry name" value="HisRS/HisZ"/>
</dbReference>
<gene>
    <name evidence="11" type="ORF">METZ01_LOCUS60553</name>
</gene>
<dbReference type="InterPro" id="IPR006195">
    <property type="entry name" value="aa-tRNA-synth_II"/>
</dbReference>
<evidence type="ECO:0000256" key="2">
    <source>
        <dbReference type="ARBA" id="ARBA00012815"/>
    </source>
</evidence>
<evidence type="ECO:0000256" key="3">
    <source>
        <dbReference type="ARBA" id="ARBA00022598"/>
    </source>
</evidence>
<evidence type="ECO:0000256" key="5">
    <source>
        <dbReference type="ARBA" id="ARBA00022840"/>
    </source>
</evidence>
<dbReference type="Gene3D" id="3.40.50.800">
    <property type="entry name" value="Anticodon-binding domain"/>
    <property type="match status" value="1"/>
</dbReference>
<keyword evidence="6" id="KW-0648">Protein biosynthesis</keyword>
<evidence type="ECO:0000256" key="4">
    <source>
        <dbReference type="ARBA" id="ARBA00022741"/>
    </source>
</evidence>
<organism evidence="11">
    <name type="scientific">marine metagenome</name>
    <dbReference type="NCBI Taxonomy" id="408172"/>
    <lineage>
        <taxon>unclassified sequences</taxon>
        <taxon>metagenomes</taxon>
        <taxon>ecological metagenomes</taxon>
    </lineage>
</organism>
<dbReference type="InterPro" id="IPR036621">
    <property type="entry name" value="Anticodon-bd_dom_sf"/>
</dbReference>
<dbReference type="CDD" id="cd00859">
    <property type="entry name" value="HisRS_anticodon"/>
    <property type="match status" value="1"/>
</dbReference>
<dbReference type="InterPro" id="IPR041715">
    <property type="entry name" value="HisRS-like_core"/>
</dbReference>
<dbReference type="InterPro" id="IPR033656">
    <property type="entry name" value="HisRS_anticodon"/>
</dbReference>
<dbReference type="NCBIfam" id="TIGR00442">
    <property type="entry name" value="hisS"/>
    <property type="match status" value="1"/>
</dbReference>
<dbReference type="EC" id="6.1.1.21" evidence="2"/>
<dbReference type="PANTHER" id="PTHR43707:SF1">
    <property type="entry name" value="HISTIDINE--TRNA LIGASE, MITOCHONDRIAL-RELATED"/>
    <property type="match status" value="1"/>
</dbReference>
<evidence type="ECO:0000256" key="6">
    <source>
        <dbReference type="ARBA" id="ARBA00022917"/>
    </source>
</evidence>
<dbReference type="GO" id="GO:0005737">
    <property type="term" value="C:cytoplasm"/>
    <property type="evidence" value="ECO:0007669"/>
    <property type="project" value="InterPro"/>
</dbReference>
<dbReference type="Pfam" id="PF13393">
    <property type="entry name" value="tRNA-synt_His"/>
    <property type="match status" value="1"/>
</dbReference>
<reference evidence="11" key="1">
    <citation type="submission" date="2018-05" db="EMBL/GenBank/DDBJ databases">
        <authorList>
            <person name="Lanie J.A."/>
            <person name="Ng W.-L."/>
            <person name="Kazmierczak K.M."/>
            <person name="Andrzejewski T.M."/>
            <person name="Davidsen T.M."/>
            <person name="Wayne K.J."/>
            <person name="Tettelin H."/>
            <person name="Glass J.I."/>
            <person name="Rusch D."/>
            <person name="Podicherti R."/>
            <person name="Tsui H.-C.T."/>
            <person name="Winkler M.E."/>
        </authorList>
    </citation>
    <scope>NUCLEOTIDE SEQUENCE</scope>
</reference>
<dbReference type="InterPro" id="IPR015807">
    <property type="entry name" value="His-tRNA-ligase"/>
</dbReference>
<evidence type="ECO:0000256" key="7">
    <source>
        <dbReference type="ARBA" id="ARBA00023146"/>
    </source>
</evidence>
<dbReference type="PROSITE" id="PS50862">
    <property type="entry name" value="AA_TRNA_LIGASE_II"/>
    <property type="match status" value="1"/>
</dbReference>
<keyword evidence="7" id="KW-0030">Aminoacyl-tRNA synthetase</keyword>
<feature type="domain" description="Aminoacyl-transfer RNA synthetases class-II family profile" evidence="10">
    <location>
        <begin position="1"/>
        <end position="323"/>
    </location>
</feature>
<dbReference type="Gene3D" id="3.30.930.10">
    <property type="entry name" value="Bira Bifunctional Protein, Domain 2"/>
    <property type="match status" value="1"/>
</dbReference>
<keyword evidence="5" id="KW-0067">ATP-binding</keyword>
<sequence>MTLFQAPRGTADHLPEDQKYWRYIESKAMDVAARFGFGRIDTPAFEDSNLFIRSVGEGTDIVEKEMYTFDDRGGDSITLRPEGTAPVCRAYLEHGMQNLPQPVRMYYFCPVFRYERPQAGRFRQHHQFGVEVLGDADPSVDAEVIEVAWDLMTGLGLTDINLLVNSVGDPQCRPAYVAKLREYYSEHKDKLCNDCKDRLDRNPLRLLDCKIEADHALGNDAPRSADNLCDNCSEHWNKLLKYLDAMQLPYLIDHRMVRGLDYYTRTVFEVQPLDGGGQSTICGGGRYDGLITELGGRDTPGIGFATGLERLTLNLKRSDVPVPDEPSPHYLVANVGDDARIAALELSVRLRRAGVGVILGSGSRGLRGQMRQANALEIPFALILGDDEIAKGEVMVRNMVTSDQELRPLAEFIEEATNSYGRGT</sequence>
<evidence type="ECO:0000256" key="1">
    <source>
        <dbReference type="ARBA" id="ARBA00008226"/>
    </source>
</evidence>
<dbReference type="EMBL" id="UINC01003598">
    <property type="protein sequence ID" value="SVA07699.1"/>
    <property type="molecule type" value="Genomic_DNA"/>
</dbReference>
<dbReference type="SUPFAM" id="SSF55681">
    <property type="entry name" value="Class II aaRS and biotin synthetases"/>
    <property type="match status" value="1"/>
</dbReference>